<feature type="domain" description="CASTOR ACT" evidence="1">
    <location>
        <begin position="53"/>
        <end position="113"/>
    </location>
</feature>
<dbReference type="PANTHER" id="PTHR31131">
    <property type="entry name" value="CHROMOSOME 1, WHOLE GENOME SHOTGUN SEQUENCE"/>
    <property type="match status" value="1"/>
</dbReference>
<dbReference type="Proteomes" id="UP000664357">
    <property type="component" value="Unassembled WGS sequence"/>
</dbReference>
<keyword evidence="3" id="KW-1185">Reference proteome</keyword>
<evidence type="ECO:0000259" key="1">
    <source>
        <dbReference type="Pfam" id="PF13840"/>
    </source>
</evidence>
<dbReference type="EMBL" id="JAFREL020000005">
    <property type="protein sequence ID" value="MEO1772614.1"/>
    <property type="molecule type" value="Genomic_DNA"/>
</dbReference>
<dbReference type="Pfam" id="PF13840">
    <property type="entry name" value="ACT_7"/>
    <property type="match status" value="1"/>
</dbReference>
<proteinExistence type="predicted"/>
<comment type="caution">
    <text evidence="2">The sequence shown here is derived from an EMBL/GenBank/DDBJ whole genome shotgun (WGS) entry which is preliminary data.</text>
</comment>
<dbReference type="Gene3D" id="3.30.2130.10">
    <property type="entry name" value="VC0802-like"/>
    <property type="match status" value="1"/>
</dbReference>
<dbReference type="InterPro" id="IPR027795">
    <property type="entry name" value="CASTOR_ACT_dom"/>
</dbReference>
<organism evidence="2 3">
    <name type="scientific">Candidatus Enterococcus ferrettii</name>
    <dbReference type="NCBI Taxonomy" id="2815324"/>
    <lineage>
        <taxon>Bacteria</taxon>
        <taxon>Bacillati</taxon>
        <taxon>Bacillota</taxon>
        <taxon>Bacilli</taxon>
        <taxon>Lactobacillales</taxon>
        <taxon>Enterococcaceae</taxon>
        <taxon>Enterococcus</taxon>
    </lineage>
</organism>
<evidence type="ECO:0000313" key="3">
    <source>
        <dbReference type="Proteomes" id="UP000664357"/>
    </source>
</evidence>
<evidence type="ECO:0000313" key="2">
    <source>
        <dbReference type="EMBL" id="MEO1772614.1"/>
    </source>
</evidence>
<dbReference type="SUPFAM" id="SSF55021">
    <property type="entry name" value="ACT-like"/>
    <property type="match status" value="2"/>
</dbReference>
<sequence length="125" mass="13929">MELVVMTEELSVFQVSNLNQIDLSIRPLFIGATDEENSVVAPTKTVPEETIQREDDWRGFKIEGVLDFALVGILAKITGILAEEKISVFALSTYNTDYVLIKRNDFDTALKVLATNGYKIKTSEA</sequence>
<gene>
    <name evidence="2" type="ORF">JZO67_004596</name>
</gene>
<dbReference type="RefSeq" id="WP_207701067.1">
    <property type="nucleotide sequence ID" value="NZ_JAFREL020000005.1"/>
</dbReference>
<dbReference type="CDD" id="cd04868">
    <property type="entry name" value="ACT_AK-like"/>
    <property type="match status" value="1"/>
</dbReference>
<dbReference type="PANTHER" id="PTHR31131:SF6">
    <property type="entry name" value="CASTOR ACT DOMAIN-CONTAINING PROTEIN"/>
    <property type="match status" value="1"/>
</dbReference>
<accession>A0ABV0EYB6</accession>
<protein>
    <recommendedName>
        <fullName evidence="1">CASTOR ACT domain-containing protein</fullName>
    </recommendedName>
</protein>
<name>A0ABV0EYB6_9ENTE</name>
<dbReference type="InterPro" id="IPR045865">
    <property type="entry name" value="ACT-like_dom_sf"/>
</dbReference>
<dbReference type="InterPro" id="IPR051719">
    <property type="entry name" value="CASTOR_mTORC1"/>
</dbReference>
<reference evidence="2 3" key="1">
    <citation type="submission" date="2024-02" db="EMBL/GenBank/DDBJ databases">
        <title>The Genome Sequence of Enterococcus sp. DIV0159.</title>
        <authorList>
            <person name="Earl A."/>
            <person name="Manson A."/>
            <person name="Gilmore M."/>
            <person name="Sanders J."/>
            <person name="Shea T."/>
            <person name="Howe W."/>
            <person name="Livny J."/>
            <person name="Cuomo C."/>
            <person name="Neafsey D."/>
            <person name="Birren B."/>
        </authorList>
    </citation>
    <scope>NUCLEOTIDE SEQUENCE [LARGE SCALE GENOMIC DNA]</scope>
    <source>
        <strain evidence="2 3">665A</strain>
    </source>
</reference>